<dbReference type="GO" id="GO:0042545">
    <property type="term" value="P:cell wall modification"/>
    <property type="evidence" value="ECO:0007669"/>
    <property type="project" value="UniProtKB-UniRule"/>
</dbReference>
<dbReference type="GO" id="GO:0045490">
    <property type="term" value="P:pectin catabolic process"/>
    <property type="evidence" value="ECO:0007669"/>
    <property type="project" value="UniProtKB-UniRule"/>
</dbReference>
<dbReference type="PROSITE" id="PS00503">
    <property type="entry name" value="PECTINESTERASE_2"/>
    <property type="match status" value="1"/>
</dbReference>
<dbReference type="PANTHER" id="PTHR31321">
    <property type="entry name" value="ACYL-COA THIOESTER HYDROLASE YBHC-RELATED"/>
    <property type="match status" value="1"/>
</dbReference>
<evidence type="ECO:0000256" key="3">
    <source>
        <dbReference type="ARBA" id="ARBA00013229"/>
    </source>
</evidence>
<dbReference type="EC" id="3.1.1.11" evidence="3 8"/>
<keyword evidence="8" id="KW-0732">Signal</keyword>
<protein>
    <recommendedName>
        <fullName evidence="3 8">Pectinesterase</fullName>
        <ecNumber evidence="3 8">3.1.1.11</ecNumber>
    </recommendedName>
</protein>
<dbReference type="OrthoDB" id="2019149at2759"/>
<sequence>MNRAFSPFFLAVLVSVALHVHQVSGLDANITKIIKVNHHGAGDFKTIQEAINSVPVNNSQWIRIHVSAGVYKEKVCIQDHQEFVLLEGEGREKTVIEWGDYSGDSGNHNTLTSATFTSRADYFVAKHITFKVFRHKNSCYKSCEFLQFIYAFLSIYIRCNNTKTGERGYLFILQTMQNSAGPVGQAVAALLRGNHSAFYGCGFIGVQDTLYDQKGLHYFKDCYIEGSTDFIFGSGQSIYEGCTLFTVLRPGFLTAQGRQGPAEDNGFVFKHCNVTGTQKVFLGRAWGRQARVIFYETIMSDIVNPQGWIAWLGQE</sequence>
<comment type="catalytic activity">
    <reaction evidence="6 8">
        <text>[(1-&gt;4)-alpha-D-galacturonosyl methyl ester](n) + n H2O = [(1-&gt;4)-alpha-D-galacturonosyl](n) + n methanol + n H(+)</text>
        <dbReference type="Rhea" id="RHEA:22380"/>
        <dbReference type="Rhea" id="RHEA-COMP:14570"/>
        <dbReference type="Rhea" id="RHEA-COMP:14573"/>
        <dbReference type="ChEBI" id="CHEBI:15377"/>
        <dbReference type="ChEBI" id="CHEBI:15378"/>
        <dbReference type="ChEBI" id="CHEBI:17790"/>
        <dbReference type="ChEBI" id="CHEBI:140522"/>
        <dbReference type="ChEBI" id="CHEBI:140523"/>
        <dbReference type="EC" id="3.1.1.11"/>
    </reaction>
</comment>
<dbReference type="RefSeq" id="XP_038971900.1">
    <property type="nucleotide sequence ID" value="XM_039115972.1"/>
</dbReference>
<dbReference type="GeneID" id="113462501"/>
<evidence type="ECO:0000259" key="9">
    <source>
        <dbReference type="Pfam" id="PF01095"/>
    </source>
</evidence>
<keyword evidence="4 8" id="KW-0378">Hydrolase</keyword>
<dbReference type="InterPro" id="IPR012334">
    <property type="entry name" value="Pectin_lyas_fold"/>
</dbReference>
<keyword evidence="10" id="KW-1185">Reference proteome</keyword>
<reference evidence="11" key="2">
    <citation type="submission" date="2025-08" db="UniProtKB">
        <authorList>
            <consortium name="RefSeq"/>
        </authorList>
    </citation>
    <scope>IDENTIFICATION</scope>
    <source>
        <tissue evidence="11">Young leaves</tissue>
    </source>
</reference>
<comment type="pathway">
    <text evidence="1 8">Glycan metabolism; pectin degradation; 2-dehydro-3-deoxy-D-gluconate from pectin: step 1/5.</text>
</comment>
<feature type="domain" description="Pectinesterase catalytic" evidence="9">
    <location>
        <begin position="35"/>
        <end position="131"/>
    </location>
</feature>
<feature type="signal peptide" evidence="8">
    <location>
        <begin position="1"/>
        <end position="25"/>
    </location>
</feature>
<reference evidence="10" key="1">
    <citation type="journal article" date="2019" name="Nat. Commun.">
        <title>Genome-wide association mapping of date palm fruit traits.</title>
        <authorList>
            <person name="Hazzouri K.M."/>
            <person name="Gros-Balthazard M."/>
            <person name="Flowers J.M."/>
            <person name="Copetti D."/>
            <person name="Lemansour A."/>
            <person name="Lebrun M."/>
            <person name="Masmoudi K."/>
            <person name="Ferrand S."/>
            <person name="Dhar M.I."/>
            <person name="Fresquez Z.A."/>
            <person name="Rosas U."/>
            <person name="Zhang J."/>
            <person name="Talag J."/>
            <person name="Lee S."/>
            <person name="Kudrna D."/>
            <person name="Powell R.F."/>
            <person name="Leitch I.J."/>
            <person name="Krueger R.R."/>
            <person name="Wing R.A."/>
            <person name="Amiri K.M.A."/>
            <person name="Purugganan M.D."/>
        </authorList>
    </citation>
    <scope>NUCLEOTIDE SEQUENCE [LARGE SCALE GENOMIC DNA]</scope>
    <source>
        <strain evidence="10">cv. Khalas</strain>
    </source>
</reference>
<evidence type="ECO:0000256" key="7">
    <source>
        <dbReference type="PROSITE-ProRule" id="PRU10040"/>
    </source>
</evidence>
<accession>A0A8B8ZCS5</accession>
<evidence type="ECO:0000313" key="11">
    <source>
        <dbReference type="RefSeq" id="XP_038971900.1"/>
    </source>
</evidence>
<evidence type="ECO:0000256" key="5">
    <source>
        <dbReference type="ARBA" id="ARBA00023085"/>
    </source>
</evidence>
<feature type="chain" id="PRO_5034857872" description="Pectinesterase" evidence="8">
    <location>
        <begin position="26"/>
        <end position="315"/>
    </location>
</feature>
<evidence type="ECO:0000256" key="4">
    <source>
        <dbReference type="ARBA" id="ARBA00022801"/>
    </source>
</evidence>
<feature type="domain" description="Pectinesterase catalytic" evidence="9">
    <location>
        <begin position="171"/>
        <end position="314"/>
    </location>
</feature>
<evidence type="ECO:0000256" key="6">
    <source>
        <dbReference type="ARBA" id="ARBA00047928"/>
    </source>
</evidence>
<evidence type="ECO:0000256" key="1">
    <source>
        <dbReference type="ARBA" id="ARBA00005184"/>
    </source>
</evidence>
<dbReference type="InterPro" id="IPR000070">
    <property type="entry name" value="Pectinesterase_cat"/>
</dbReference>
<dbReference type="AlphaFoldDB" id="A0A8B8ZCS5"/>
<keyword evidence="5 8" id="KW-0063">Aspartyl esterase</keyword>
<proteinExistence type="inferred from homology"/>
<dbReference type="InterPro" id="IPR011050">
    <property type="entry name" value="Pectin_lyase_fold/virulence"/>
</dbReference>
<dbReference type="KEGG" id="pda:113462501"/>
<name>A0A8B8ZCS5_PHODC</name>
<dbReference type="Proteomes" id="UP000228380">
    <property type="component" value="Chromosome 2"/>
</dbReference>
<dbReference type="InterPro" id="IPR033131">
    <property type="entry name" value="Pectinesterase_Asp_AS"/>
</dbReference>
<evidence type="ECO:0000256" key="2">
    <source>
        <dbReference type="ARBA" id="ARBA00008891"/>
    </source>
</evidence>
<dbReference type="Gene3D" id="2.160.20.10">
    <property type="entry name" value="Single-stranded right-handed beta-helix, Pectin lyase-like"/>
    <property type="match status" value="1"/>
</dbReference>
<dbReference type="Pfam" id="PF01095">
    <property type="entry name" value="Pectinesterase"/>
    <property type="match status" value="2"/>
</dbReference>
<evidence type="ECO:0000256" key="8">
    <source>
        <dbReference type="RuleBase" id="RU000589"/>
    </source>
</evidence>
<dbReference type="PANTHER" id="PTHR31321:SF134">
    <property type="entry name" value="PECTINESTERASE"/>
    <property type="match status" value="1"/>
</dbReference>
<comment type="similarity">
    <text evidence="2">Belongs to the pectinesterase family.</text>
</comment>
<feature type="active site" evidence="7">
    <location>
        <position position="229"/>
    </location>
</feature>
<dbReference type="SUPFAM" id="SSF51126">
    <property type="entry name" value="Pectin lyase-like"/>
    <property type="match status" value="1"/>
</dbReference>
<evidence type="ECO:0000313" key="10">
    <source>
        <dbReference type="Proteomes" id="UP000228380"/>
    </source>
</evidence>
<organism evidence="10 11">
    <name type="scientific">Phoenix dactylifera</name>
    <name type="common">Date palm</name>
    <dbReference type="NCBI Taxonomy" id="42345"/>
    <lineage>
        <taxon>Eukaryota</taxon>
        <taxon>Viridiplantae</taxon>
        <taxon>Streptophyta</taxon>
        <taxon>Embryophyta</taxon>
        <taxon>Tracheophyta</taxon>
        <taxon>Spermatophyta</taxon>
        <taxon>Magnoliopsida</taxon>
        <taxon>Liliopsida</taxon>
        <taxon>Arecaceae</taxon>
        <taxon>Coryphoideae</taxon>
        <taxon>Phoeniceae</taxon>
        <taxon>Phoenix</taxon>
    </lineage>
</organism>
<dbReference type="UniPathway" id="UPA00545">
    <property type="reaction ID" value="UER00823"/>
</dbReference>
<gene>
    <name evidence="11" type="primary">LOC113462501</name>
</gene>
<dbReference type="GO" id="GO:0030599">
    <property type="term" value="F:pectinesterase activity"/>
    <property type="evidence" value="ECO:0007669"/>
    <property type="project" value="UniProtKB-UniRule"/>
</dbReference>